<dbReference type="GO" id="GO:0003899">
    <property type="term" value="F:DNA-directed RNA polymerase activity"/>
    <property type="evidence" value="ECO:0007669"/>
    <property type="project" value="UniProtKB-UniRule"/>
</dbReference>
<evidence type="ECO:0000256" key="1">
    <source>
        <dbReference type="ARBA" id="ARBA00022478"/>
    </source>
</evidence>
<evidence type="ECO:0000256" key="2">
    <source>
        <dbReference type="ARBA" id="ARBA00022679"/>
    </source>
</evidence>
<evidence type="ECO:0000313" key="16">
    <source>
        <dbReference type="EMBL" id="SHI15179.1"/>
    </source>
</evidence>
<dbReference type="CDD" id="cd00653">
    <property type="entry name" value="RNA_pol_B_RPB2"/>
    <property type="match status" value="1"/>
</dbReference>
<dbReference type="EMBL" id="FQXZ01000017">
    <property type="protein sequence ID" value="SHI15179.1"/>
    <property type="molecule type" value="Genomic_DNA"/>
</dbReference>
<dbReference type="FunFam" id="2.30.150.10:FF:000001">
    <property type="entry name" value="DNA-directed RNA polymerase subunit beta"/>
    <property type="match status" value="1"/>
</dbReference>
<evidence type="ECO:0000259" key="10">
    <source>
        <dbReference type="Pfam" id="PF00562"/>
    </source>
</evidence>
<dbReference type="FunFam" id="2.40.50.150:FF:000001">
    <property type="entry name" value="DNA-directed RNA polymerase subunit beta"/>
    <property type="match status" value="1"/>
</dbReference>
<dbReference type="InterPro" id="IPR015712">
    <property type="entry name" value="DNA-dir_RNA_pol_su2"/>
</dbReference>
<dbReference type="FunFam" id="3.90.1110.10:FF:000001">
    <property type="entry name" value="DNA-directed RNA polymerase subunit beta"/>
    <property type="match status" value="1"/>
</dbReference>
<feature type="domain" description="DNA-directed RNA polymerase beta subunit external 1" evidence="15">
    <location>
        <begin position="591"/>
        <end position="656"/>
    </location>
</feature>
<keyword evidence="17" id="KW-1185">Reference proteome</keyword>
<dbReference type="FunFam" id="2.40.50.100:FF:000006">
    <property type="entry name" value="DNA-directed RNA polymerase subunit beta"/>
    <property type="match status" value="1"/>
</dbReference>
<dbReference type="FunFam" id="3.90.1110.10:FF:000004">
    <property type="entry name" value="DNA-directed RNA polymerase subunit beta"/>
    <property type="match status" value="1"/>
</dbReference>
<keyword evidence="4 6" id="KW-0804">Transcription</keyword>
<dbReference type="Gene3D" id="2.40.270.10">
    <property type="entry name" value="DNA-directed RNA polymerase, subunit 2, domain 6"/>
    <property type="match status" value="1"/>
</dbReference>
<dbReference type="InterPro" id="IPR019462">
    <property type="entry name" value="DNA-dir_RNA_pol_bsu_external_1"/>
</dbReference>
<dbReference type="NCBIfam" id="NF001616">
    <property type="entry name" value="PRK00405.1"/>
    <property type="match status" value="1"/>
</dbReference>
<dbReference type="FunFam" id="2.40.270.10:FF:000003">
    <property type="entry name" value="DNA-directed RNA polymerase subunit beta"/>
    <property type="match status" value="1"/>
</dbReference>
<dbReference type="InterPro" id="IPR007644">
    <property type="entry name" value="RNA_pol_bsu_protrusion"/>
</dbReference>
<comment type="catalytic activity">
    <reaction evidence="5 6 8">
        <text>RNA(n) + a ribonucleoside 5'-triphosphate = RNA(n+1) + diphosphate</text>
        <dbReference type="Rhea" id="RHEA:21248"/>
        <dbReference type="Rhea" id="RHEA-COMP:14527"/>
        <dbReference type="Rhea" id="RHEA-COMP:17342"/>
        <dbReference type="ChEBI" id="CHEBI:33019"/>
        <dbReference type="ChEBI" id="CHEBI:61557"/>
        <dbReference type="ChEBI" id="CHEBI:140395"/>
        <dbReference type="EC" id="2.7.7.6"/>
    </reaction>
</comment>
<dbReference type="FunFam" id="2.40.270.10:FF:000004">
    <property type="entry name" value="DNA-directed RNA polymerase subunit beta"/>
    <property type="match status" value="1"/>
</dbReference>
<evidence type="ECO:0000256" key="5">
    <source>
        <dbReference type="ARBA" id="ARBA00048552"/>
    </source>
</evidence>
<dbReference type="InterPro" id="IPR007641">
    <property type="entry name" value="RNA_pol_Rpb2_7"/>
</dbReference>
<feature type="coiled-coil region" evidence="9">
    <location>
        <begin position="936"/>
        <end position="963"/>
    </location>
</feature>
<dbReference type="NCBIfam" id="TIGR02013">
    <property type="entry name" value="rpoB"/>
    <property type="match status" value="1"/>
</dbReference>
<protein>
    <recommendedName>
        <fullName evidence="6 8">DNA-directed RNA polymerase subunit beta</fullName>
        <shortName evidence="6">RNAP subunit beta</shortName>
        <ecNumber evidence="6 8">2.7.7.6</ecNumber>
    </recommendedName>
    <alternativeName>
        <fullName evidence="6">RNA polymerase subunit beta</fullName>
    </alternativeName>
    <alternativeName>
        <fullName evidence="6">Transcriptase subunit beta</fullName>
    </alternativeName>
</protein>
<dbReference type="GO" id="GO:0003677">
    <property type="term" value="F:DNA binding"/>
    <property type="evidence" value="ECO:0007669"/>
    <property type="project" value="UniProtKB-UniRule"/>
</dbReference>
<evidence type="ECO:0000259" key="14">
    <source>
        <dbReference type="Pfam" id="PF04565"/>
    </source>
</evidence>
<dbReference type="InterPro" id="IPR007121">
    <property type="entry name" value="RNA_pol_bsu_CS"/>
</dbReference>
<reference evidence="16 17" key="1">
    <citation type="submission" date="2016-11" db="EMBL/GenBank/DDBJ databases">
        <authorList>
            <person name="Jaros S."/>
            <person name="Januszkiewicz K."/>
            <person name="Wedrychowicz H."/>
        </authorList>
    </citation>
    <scope>NUCLEOTIDE SEQUENCE [LARGE SCALE GENOMIC DNA]</scope>
    <source>
        <strain evidence="16 17">CECT 7868</strain>
    </source>
</reference>
<dbReference type="InterPro" id="IPR007120">
    <property type="entry name" value="DNA-dir_RNAP_su2_dom"/>
</dbReference>
<dbReference type="Gene3D" id="2.30.150.10">
    <property type="entry name" value="DNA-directed RNA polymerase, beta subunit, external 1 domain"/>
    <property type="match status" value="1"/>
</dbReference>
<feature type="domain" description="RNA polymerase Rpb2" evidence="12">
    <location>
        <begin position="151"/>
        <end position="239"/>
    </location>
</feature>
<comment type="function">
    <text evidence="6 8">DNA-dependent RNA polymerase catalyzes the transcription of DNA into RNA using the four ribonucleoside triphosphates as substrates.</text>
</comment>
<dbReference type="GO" id="GO:0000428">
    <property type="term" value="C:DNA-directed RNA polymerase complex"/>
    <property type="evidence" value="ECO:0007669"/>
    <property type="project" value="UniProtKB-KW"/>
</dbReference>
<dbReference type="InterPro" id="IPR014724">
    <property type="entry name" value="RNA_pol_RPB2_OB-fold"/>
</dbReference>
<comment type="subunit">
    <text evidence="6 8">The RNAP catalytic core consists of 2 alpha, 1 beta, 1 beta' and 1 omega subunit. When a sigma factor is associated with the core the holoenzyme is formed, which can initiate transcription.</text>
</comment>
<feature type="domain" description="DNA-directed RNA polymerase subunit 2 hybrid-binding" evidence="10">
    <location>
        <begin position="717"/>
        <end position="1264"/>
    </location>
</feature>
<comment type="similarity">
    <text evidence="6 7">Belongs to the RNA polymerase beta chain family.</text>
</comment>
<dbReference type="FunFam" id="3.90.1100.10:FF:000002">
    <property type="entry name" value="DNA-directed RNA polymerase subunit beta"/>
    <property type="match status" value="1"/>
</dbReference>
<dbReference type="OrthoDB" id="9803954at2"/>
<evidence type="ECO:0000259" key="12">
    <source>
        <dbReference type="Pfam" id="PF04561"/>
    </source>
</evidence>
<evidence type="ECO:0000256" key="4">
    <source>
        <dbReference type="ARBA" id="ARBA00023163"/>
    </source>
</evidence>
<evidence type="ECO:0000256" key="8">
    <source>
        <dbReference type="RuleBase" id="RU363031"/>
    </source>
</evidence>
<dbReference type="Pfam" id="PF04563">
    <property type="entry name" value="RNA_pol_Rpb2_1"/>
    <property type="match status" value="1"/>
</dbReference>
<dbReference type="Pfam" id="PF04560">
    <property type="entry name" value="RNA_pol_Rpb2_7"/>
    <property type="match status" value="1"/>
</dbReference>
<dbReference type="EC" id="2.7.7.6" evidence="6 8"/>
<dbReference type="InterPro" id="IPR042107">
    <property type="entry name" value="DNA-dir_RNA_pol_bsu_ext_1_sf"/>
</dbReference>
<dbReference type="InterPro" id="IPR037033">
    <property type="entry name" value="DNA-dir_RNAP_su2_hyb_sf"/>
</dbReference>
<accession>A0A1M5YT84</accession>
<feature type="domain" description="RNA polymerase beta subunit protrusion" evidence="13">
    <location>
        <begin position="27"/>
        <end position="499"/>
    </location>
</feature>
<dbReference type="Pfam" id="PF04565">
    <property type="entry name" value="RNA_pol_Rpb2_3"/>
    <property type="match status" value="1"/>
</dbReference>
<keyword evidence="2 6" id="KW-0808">Transferase</keyword>
<dbReference type="Pfam" id="PF10385">
    <property type="entry name" value="RNA_pol_Rpb2_45"/>
    <property type="match status" value="1"/>
</dbReference>
<feature type="domain" description="RNA polymerase Rpb2" evidence="11">
    <location>
        <begin position="1266"/>
        <end position="1341"/>
    </location>
</feature>
<dbReference type="STRING" id="1216006.VA7868_01970"/>
<dbReference type="HAMAP" id="MF_01321">
    <property type="entry name" value="RNApol_bact_RpoB"/>
    <property type="match status" value="1"/>
</dbReference>
<dbReference type="PANTHER" id="PTHR20856">
    <property type="entry name" value="DNA-DIRECTED RNA POLYMERASE I SUBUNIT 2"/>
    <property type="match status" value="1"/>
</dbReference>
<dbReference type="GO" id="GO:0006351">
    <property type="term" value="P:DNA-templated transcription"/>
    <property type="evidence" value="ECO:0007669"/>
    <property type="project" value="UniProtKB-UniRule"/>
</dbReference>
<dbReference type="PROSITE" id="PS01166">
    <property type="entry name" value="RNA_POL_BETA"/>
    <property type="match status" value="1"/>
</dbReference>
<evidence type="ECO:0000259" key="11">
    <source>
        <dbReference type="Pfam" id="PF04560"/>
    </source>
</evidence>
<dbReference type="SUPFAM" id="SSF64484">
    <property type="entry name" value="beta and beta-prime subunits of DNA dependent RNA-polymerase"/>
    <property type="match status" value="1"/>
</dbReference>
<dbReference type="Gene3D" id="3.90.1100.10">
    <property type="match status" value="2"/>
</dbReference>
<evidence type="ECO:0000256" key="9">
    <source>
        <dbReference type="SAM" id="Coils"/>
    </source>
</evidence>
<dbReference type="Gene3D" id="3.90.1800.10">
    <property type="entry name" value="RNA polymerase alpha subunit dimerisation domain"/>
    <property type="match status" value="1"/>
</dbReference>
<keyword evidence="1 6" id="KW-0240">DNA-directed RNA polymerase</keyword>
<keyword evidence="3 6" id="KW-0548">Nucleotidyltransferase</keyword>
<dbReference type="GO" id="GO:0032549">
    <property type="term" value="F:ribonucleoside binding"/>
    <property type="evidence" value="ECO:0007669"/>
    <property type="project" value="InterPro"/>
</dbReference>
<organism evidence="16 17">
    <name type="scientific">Vibrio aerogenes CECT 7868</name>
    <dbReference type="NCBI Taxonomy" id="1216006"/>
    <lineage>
        <taxon>Bacteria</taxon>
        <taxon>Pseudomonadati</taxon>
        <taxon>Pseudomonadota</taxon>
        <taxon>Gammaproteobacteria</taxon>
        <taxon>Vibrionales</taxon>
        <taxon>Vibrionaceae</taxon>
        <taxon>Vibrio</taxon>
    </lineage>
</organism>
<dbReference type="InterPro" id="IPR007645">
    <property type="entry name" value="RNA_pol_Rpb2_3"/>
</dbReference>
<dbReference type="Pfam" id="PF04561">
    <property type="entry name" value="RNA_pol_Rpb2_2"/>
    <property type="match status" value="2"/>
</dbReference>
<dbReference type="FunFam" id="3.90.1800.10:FF:000001">
    <property type="entry name" value="DNA-directed RNA polymerase subunit beta"/>
    <property type="match status" value="1"/>
</dbReference>
<dbReference type="InterPro" id="IPR010243">
    <property type="entry name" value="RNA_pol_bsu_bac"/>
</dbReference>
<evidence type="ECO:0000256" key="3">
    <source>
        <dbReference type="ARBA" id="ARBA00022695"/>
    </source>
</evidence>
<feature type="domain" description="RNA polymerase Rpb2" evidence="12">
    <location>
        <begin position="349"/>
        <end position="454"/>
    </location>
</feature>
<name>A0A1M5YT84_9VIBR</name>
<dbReference type="Gene3D" id="2.40.50.100">
    <property type="match status" value="1"/>
</dbReference>
<keyword evidence="9" id="KW-0175">Coiled coil</keyword>
<dbReference type="Pfam" id="PF00562">
    <property type="entry name" value="RNA_pol_Rpb2_6"/>
    <property type="match status" value="1"/>
</dbReference>
<evidence type="ECO:0000313" key="17">
    <source>
        <dbReference type="Proteomes" id="UP000184608"/>
    </source>
</evidence>
<dbReference type="Gene3D" id="6.10.140.1670">
    <property type="match status" value="1"/>
</dbReference>
<gene>
    <name evidence="6 16" type="primary">rpoB</name>
    <name evidence="16" type="ORF">VA7868_01970</name>
</gene>
<evidence type="ECO:0000259" key="13">
    <source>
        <dbReference type="Pfam" id="PF04563"/>
    </source>
</evidence>
<sequence length="1343" mass="149813">MVYSYTEKKRIRKDFGTRPQVLDIPYLLSIQLDSFDKFIEQDPEGQYGLEAAFRSVFPIQSYNGNSELQYVSYRLGEPVFDVKECQIRGVTYSKPLRVKLRLVIFDKDAPAGTVKDIKEQEVYMGEIPLMTDNGTFVINGTERVIVSQLHRSPGVFFDSDKGKTHSSGKVLYNARVIPYRGSWLDFEFDPKDNLYVRIDRRRKLPASIILRALGKTTEEILDLFFDKIIFEVKDQTLMMELIPERLRGETASFDIEANGNVYVEQGRRITARHIRQLEKDNVAFIEVPVEYIVGKIASNDYIDQDTGEIIAAANQEISLETLAKLSQAGYKRIEVLYTNELDHGSFMSDTLRIDSTTDRISALVEIYRMMRPGEPPTKEAAEALFESLFFSEERYDLSTVGRMKFNSSIGRDDAGEQGTLDEIDIIEVMKKLISIRNGIGEVDDIDHLGNRRIRSVGEMAENQFRVGLVRVERAVKERLSLGDLDNVMPQDLINAKPISAAVKEFFGSSQLSQFMDQNNPLSEVTHKRRISALGPGGLTRERAGFEVRDVHVTHYGRLCPIETPEGPNIGLINSLSAFARCNEYGFLETPYRRVVDGVVTDEVDYLSAIEEGQFIIAQANAKLSEEGTFADELITARQKGESGLHPREHVSYMDVATNQVVSIAASLIPFLEHDDANRALMGANMQRQAVPTLRADKPLVGTGIERNVAVDSGVTAVAKRGGMIQSVDASRIVVKVNDDELVPGEAGIDIYNLTKYTRSNQNTCINQRPCVMPGEPVARGDVLADGPSTDLGELALGQNMRIAFMPWNGYNFEDSILVSERVVQEDRFTTIHIQELSCVARDTKLGAEEITADIPNVGEAALSKLDESGIVYIGAEVKGGDILVGKVTPKGETQLTPEEKLLRAIFGEKASDVKDTSLRVPNSVSGTVIDVQVFTRDGVEKDKRALEIEQMQLKEAKKDLTEEFQILEGGLLARVRAVLLSSGYSEARLDSIDRKKWLEQTIEDSEQQSQLEQLAEQWDELKADFDKKFEMKRRKITQGDDLAPGVLKIVKVYLAVKRRIQPGDKMAGRHGNKGVISKINPVEDMPYDEKGNPVDIVLNPLGVPSRMNIGQILEVHLGAAAKGIGDKINAMVREQQEIAKLRDFLQQVYSLGNDIRQKVDIASLSDEDVRVLAGNLRKGLPVATPVFDGATEPEIKSLLKLADLPESGQLTLFDGRTGDAFERPVTVGYMYMLKLNHLVDDKMHARSTGSYSLVTQQPLGGKAQFGGQRFGEMEVWALEAYGAAYTLQEMLTVKSDDVNGRTKMYKNIVDGNHSMEPGMPESFNVLLKEIRSLGINIELEDEE</sequence>
<evidence type="ECO:0000256" key="7">
    <source>
        <dbReference type="RuleBase" id="RU000434"/>
    </source>
</evidence>
<dbReference type="Proteomes" id="UP000184608">
    <property type="component" value="Unassembled WGS sequence"/>
</dbReference>
<feature type="domain" description="RNA polymerase Rpb2" evidence="14">
    <location>
        <begin position="513"/>
        <end position="580"/>
    </location>
</feature>
<dbReference type="RefSeq" id="WP_073603670.1">
    <property type="nucleotide sequence ID" value="NZ_FQXZ01000017.1"/>
</dbReference>
<dbReference type="InterPro" id="IPR007642">
    <property type="entry name" value="RNA_pol_Rpb2_2"/>
</dbReference>
<dbReference type="Gene3D" id="2.40.50.150">
    <property type="match status" value="1"/>
</dbReference>
<proteinExistence type="inferred from homology"/>
<evidence type="ECO:0000256" key="6">
    <source>
        <dbReference type="HAMAP-Rule" id="MF_01321"/>
    </source>
</evidence>
<evidence type="ECO:0000259" key="15">
    <source>
        <dbReference type="Pfam" id="PF10385"/>
    </source>
</evidence>